<dbReference type="InterPro" id="IPR016039">
    <property type="entry name" value="Thiolase-like"/>
</dbReference>
<dbReference type="AlphaFoldDB" id="A0A917YU66"/>
<keyword evidence="2" id="KW-1185">Reference proteome</keyword>
<evidence type="ECO:0000313" key="1">
    <source>
        <dbReference type="EMBL" id="GGO66690.1"/>
    </source>
</evidence>
<sequence length="342" mass="36933">MSDRPLAVVATGMVTGVGLDTLSSCAAIRAAIDNFQETRFLDKGGEWLLGCEVPLASPIRGTDKLAHMLAMVILECSESQELSIEDTPVIICLADIDRPGTPPNQGNRVYFKAEQLLETKLHPDSAVIKAGNIGAIAALKKARDMLYQDGYQHVIVVGVDSLLNMQFLRHMEDQDRLLTSEYSDGFIPGEAAAALLLERAVSATPQLQLTGLGFGTDLAILDSELPQKAEGLTIAATEALTDANLVMDDMDFRIADISGDSYSFKDAALLSARLLRTRKQQFPLWHPTDCIGEVGAAIGPVCIAYLYSAFHKGFSAGQNVLMHLSNDDGQRAAAILQFRSHT</sequence>
<organism evidence="1 2">
    <name type="scientific">Bowmanella pacifica</name>
    <dbReference type="NCBI Taxonomy" id="502051"/>
    <lineage>
        <taxon>Bacteria</taxon>
        <taxon>Pseudomonadati</taxon>
        <taxon>Pseudomonadota</taxon>
        <taxon>Gammaproteobacteria</taxon>
        <taxon>Alteromonadales</taxon>
        <taxon>Alteromonadaceae</taxon>
        <taxon>Bowmanella</taxon>
    </lineage>
</organism>
<proteinExistence type="predicted"/>
<dbReference type="RefSeq" id="WP_188691479.1">
    <property type="nucleotide sequence ID" value="NZ_BMLS01000001.1"/>
</dbReference>
<dbReference type="NCBIfam" id="NF004798">
    <property type="entry name" value="PRK06147.1"/>
    <property type="match status" value="1"/>
</dbReference>
<protein>
    <submittedName>
        <fullName evidence="1">3-oxoacyl-ACP synthase</fullName>
    </submittedName>
</protein>
<comment type="caution">
    <text evidence="1">The sequence shown here is derived from an EMBL/GenBank/DDBJ whole genome shotgun (WGS) entry which is preliminary data.</text>
</comment>
<name>A0A917YU66_9ALTE</name>
<dbReference type="EMBL" id="BMLS01000001">
    <property type="protein sequence ID" value="GGO66690.1"/>
    <property type="molecule type" value="Genomic_DNA"/>
</dbReference>
<reference evidence="1" key="2">
    <citation type="submission" date="2020-09" db="EMBL/GenBank/DDBJ databases">
        <authorList>
            <person name="Sun Q."/>
            <person name="Zhou Y."/>
        </authorList>
    </citation>
    <scope>NUCLEOTIDE SEQUENCE</scope>
    <source>
        <strain evidence="1">CGMCC 1.7086</strain>
    </source>
</reference>
<dbReference type="GO" id="GO:0016746">
    <property type="term" value="F:acyltransferase activity"/>
    <property type="evidence" value="ECO:0007669"/>
    <property type="project" value="InterPro"/>
</dbReference>
<dbReference type="Proteomes" id="UP000606935">
    <property type="component" value="Unassembled WGS sequence"/>
</dbReference>
<dbReference type="SUPFAM" id="SSF53901">
    <property type="entry name" value="Thiolase-like"/>
    <property type="match status" value="2"/>
</dbReference>
<dbReference type="Gene3D" id="3.40.47.10">
    <property type="match status" value="1"/>
</dbReference>
<accession>A0A917YU66</accession>
<evidence type="ECO:0000313" key="2">
    <source>
        <dbReference type="Proteomes" id="UP000606935"/>
    </source>
</evidence>
<gene>
    <name evidence="1" type="ORF">GCM10010982_11480</name>
</gene>
<reference evidence="1" key="1">
    <citation type="journal article" date="2014" name="Int. J. Syst. Evol. Microbiol.">
        <title>Complete genome sequence of Corynebacterium casei LMG S-19264T (=DSM 44701T), isolated from a smear-ripened cheese.</title>
        <authorList>
            <consortium name="US DOE Joint Genome Institute (JGI-PGF)"/>
            <person name="Walter F."/>
            <person name="Albersmeier A."/>
            <person name="Kalinowski J."/>
            <person name="Ruckert C."/>
        </authorList>
    </citation>
    <scope>NUCLEOTIDE SEQUENCE</scope>
    <source>
        <strain evidence="1">CGMCC 1.7086</strain>
    </source>
</reference>